<protein>
    <recommendedName>
        <fullName evidence="3">ICEF Integrative Conjugal Element-II</fullName>
    </recommendedName>
</protein>
<dbReference type="NCBIfam" id="NF045893">
    <property type="entry name" value="ICE_Mbov_0398"/>
    <property type="match status" value="1"/>
</dbReference>
<name>A0A084EZ36_9BACT</name>
<dbReference type="EMBL" id="JFDP01000049">
    <property type="protein sequence ID" value="KEZ23228.1"/>
    <property type="molecule type" value="Genomic_DNA"/>
</dbReference>
<evidence type="ECO:0000313" key="1">
    <source>
        <dbReference type="EMBL" id="KEZ23228.1"/>
    </source>
</evidence>
<comment type="caution">
    <text evidence="1">The sequence shown here is derived from an EMBL/GenBank/DDBJ whole genome shotgun (WGS) entry which is preliminary data.</text>
</comment>
<accession>A0A084EZ36</accession>
<dbReference type="AlphaFoldDB" id="A0A084EZ36"/>
<evidence type="ECO:0008006" key="3">
    <source>
        <dbReference type="Google" id="ProtNLM"/>
    </source>
</evidence>
<keyword evidence="2" id="KW-1185">Reference proteome</keyword>
<evidence type="ECO:0000313" key="2">
    <source>
        <dbReference type="Proteomes" id="UP000028537"/>
    </source>
</evidence>
<proteinExistence type="predicted"/>
<reference evidence="1 2" key="1">
    <citation type="submission" date="2014-02" db="EMBL/GenBank/DDBJ databases">
        <title>Genome sequence of Ureaplasma diversum strain 246.</title>
        <authorList>
            <person name="Sirand-Pugnet P."/>
            <person name="Breton M."/>
            <person name="Dordet-Frisoni E."/>
            <person name="Baranowski E."/>
            <person name="Barre A."/>
            <person name="Couture C."/>
            <person name="Dupuy V."/>
            <person name="Gaurivaud P."/>
            <person name="Jacob D."/>
            <person name="Lemaitre C."/>
            <person name="Manso-Silvan L."/>
            <person name="Nikolski M."/>
            <person name="Nouvel L.-X."/>
            <person name="Poumarat F."/>
            <person name="Tardy F."/>
            <person name="Thebault P."/>
            <person name="Theil S."/>
            <person name="Citti C."/>
            <person name="Thiaucourt F."/>
            <person name="Blanchard A."/>
        </authorList>
    </citation>
    <scope>NUCLEOTIDE SEQUENCE [LARGE SCALE GENOMIC DNA]</scope>
    <source>
        <strain evidence="1 2">NCTC 246</strain>
    </source>
</reference>
<dbReference type="RefSeq" id="WP_156021869.1">
    <property type="nucleotide sequence ID" value="NZ_JFDP01000049.1"/>
</dbReference>
<dbReference type="Proteomes" id="UP000028537">
    <property type="component" value="Unassembled WGS sequence"/>
</dbReference>
<organism evidence="1 2">
    <name type="scientific">Ureaplasma diversum NCTC 246</name>
    <dbReference type="NCBI Taxonomy" id="1188241"/>
    <lineage>
        <taxon>Bacteria</taxon>
        <taxon>Bacillati</taxon>
        <taxon>Mycoplasmatota</taxon>
        <taxon>Mycoplasmoidales</taxon>
        <taxon>Mycoplasmoidaceae</taxon>
        <taxon>Ureaplasma</taxon>
    </lineage>
</organism>
<sequence length="199" mass="23812">MMNKKIKENKAKLLQKDLEEPVVNEPVVVKFKLHKTKDILLFEKFKQETKEKKITLSDSIRRILINYLEDLEQHSVWYSIRDEMFHAMNRALFVRIGAFMNKINSDFYYQDLRMKAINEKLNLILNILTSKPETTINSDTINYPDKEFLAEPEYFSRAWVDLAEQDFVKYNQQKSAFFEQLKTMINEDELKESKDNEKV</sequence>
<gene>
    <name evidence="1" type="ORF">UDIV_3920</name>
</gene>